<dbReference type="GeneID" id="84803204"/>
<dbReference type="RefSeq" id="WP_016359542.1">
    <property type="nucleotide sequence ID" value="NZ_CP046313.1"/>
</dbReference>
<name>A0ABX6FLD8_9BACL</name>
<accession>A0ABX6FLD8</accession>
<evidence type="ECO:0000313" key="3">
    <source>
        <dbReference type="Proteomes" id="UP000427636"/>
    </source>
</evidence>
<protein>
    <recommendedName>
        <fullName evidence="4">DUF3899 domain-containing protein</fullName>
    </recommendedName>
</protein>
<evidence type="ECO:0000313" key="2">
    <source>
        <dbReference type="EMBL" id="QGS08217.1"/>
    </source>
</evidence>
<keyword evidence="1" id="KW-0812">Transmembrane</keyword>
<keyword evidence="3" id="KW-1185">Reference proteome</keyword>
<gene>
    <name evidence="2" type="ORF">FOC50_08050</name>
</gene>
<feature type="transmembrane region" description="Helical" evidence="1">
    <location>
        <begin position="6"/>
        <end position="24"/>
    </location>
</feature>
<evidence type="ECO:0000256" key="1">
    <source>
        <dbReference type="SAM" id="Phobius"/>
    </source>
</evidence>
<reference evidence="2 3" key="1">
    <citation type="submission" date="2019-11" db="EMBL/GenBank/DDBJ databases">
        <title>FDA dAtabase for Regulatory Grade micrObial Sequences (FDA-ARGOS): Supporting development and validation of Infectious Disease Dx tests.</title>
        <authorList>
            <person name="Turner S."/>
            <person name="Byrd R."/>
            <person name="Tallon L."/>
            <person name="Sadzewicz L."/>
            <person name="Vavikolanu K."/>
            <person name="Mehta A."/>
            <person name="Aluvathingal J."/>
            <person name="Nadendla S."/>
            <person name="Myers T."/>
            <person name="Yan Y."/>
            <person name="Sichtig H."/>
        </authorList>
    </citation>
    <scope>NUCLEOTIDE SEQUENCE [LARGE SCALE GENOMIC DNA]</scope>
    <source>
        <strain evidence="2 3">FDAARGOS_742</strain>
    </source>
</reference>
<evidence type="ECO:0008006" key="4">
    <source>
        <dbReference type="Google" id="ProtNLM"/>
    </source>
</evidence>
<dbReference type="EMBL" id="CP046313">
    <property type="protein sequence ID" value="QGS08217.1"/>
    <property type="molecule type" value="Genomic_DNA"/>
</dbReference>
<proteinExistence type="predicted"/>
<keyword evidence="1" id="KW-0472">Membrane</keyword>
<organism evidence="2 3">
    <name type="scientific">Gemella sanguinis</name>
    <dbReference type="NCBI Taxonomy" id="84135"/>
    <lineage>
        <taxon>Bacteria</taxon>
        <taxon>Bacillati</taxon>
        <taxon>Bacillota</taxon>
        <taxon>Bacilli</taxon>
        <taxon>Bacillales</taxon>
        <taxon>Gemellaceae</taxon>
        <taxon>Gemella</taxon>
    </lineage>
</organism>
<keyword evidence="1" id="KW-1133">Transmembrane helix</keyword>
<feature type="transmembrane region" description="Helical" evidence="1">
    <location>
        <begin position="85"/>
        <end position="107"/>
    </location>
</feature>
<dbReference type="Proteomes" id="UP000427636">
    <property type="component" value="Chromosome"/>
</dbReference>
<feature type="transmembrane region" description="Helical" evidence="1">
    <location>
        <begin position="31"/>
        <end position="51"/>
    </location>
</feature>
<sequence length="111" mass="12608">MKTSTLLLITILPIELMTLLLFILPERYLTTGFMIVAFYFGIIMLILGKYIKRGDNAHLISGIDISYEEAKLPENIEKYSKDSKLVGNICFGVGILILLIPIIYLMINIIR</sequence>